<dbReference type="OrthoDB" id="10369409at2759"/>
<dbReference type="Proteomes" id="UP000663825">
    <property type="component" value="Unassembled WGS sequence"/>
</dbReference>
<evidence type="ECO:0000313" key="11">
    <source>
        <dbReference type="Proteomes" id="UP000663869"/>
    </source>
</evidence>
<evidence type="ECO:0000313" key="10">
    <source>
        <dbReference type="EMBL" id="CAF4832825.1"/>
    </source>
</evidence>
<dbReference type="Proteomes" id="UP000663838">
    <property type="component" value="Unassembled WGS sequence"/>
</dbReference>
<proteinExistence type="predicted"/>
<name>A0A818AKZ5_9BILA</name>
<dbReference type="EMBL" id="CAJOBS010002765">
    <property type="protein sequence ID" value="CAF4832825.1"/>
    <property type="molecule type" value="Genomic_DNA"/>
</dbReference>
<organism evidence="4 11">
    <name type="scientific">Rotaria socialis</name>
    <dbReference type="NCBI Taxonomy" id="392032"/>
    <lineage>
        <taxon>Eukaryota</taxon>
        <taxon>Metazoa</taxon>
        <taxon>Spiralia</taxon>
        <taxon>Gnathifera</taxon>
        <taxon>Rotifera</taxon>
        <taxon>Eurotatoria</taxon>
        <taxon>Bdelloidea</taxon>
        <taxon>Philodinida</taxon>
        <taxon>Philodinidae</taxon>
        <taxon>Rotaria</taxon>
    </lineage>
</organism>
<evidence type="ECO:0000256" key="1">
    <source>
        <dbReference type="SAM" id="SignalP"/>
    </source>
</evidence>
<dbReference type="EMBL" id="CAJOBO010003030">
    <property type="protein sequence ID" value="CAF4478248.1"/>
    <property type="molecule type" value="Genomic_DNA"/>
</dbReference>
<comment type="caution">
    <text evidence="4">The sequence shown here is derived from an EMBL/GenBank/DDBJ whole genome shotgun (WGS) entry which is preliminary data.</text>
</comment>
<dbReference type="AlphaFoldDB" id="A0A818AKZ5"/>
<dbReference type="Proteomes" id="UP000663848">
    <property type="component" value="Unassembled WGS sequence"/>
</dbReference>
<dbReference type="EMBL" id="CAJOBP010006009">
    <property type="protein sequence ID" value="CAF4483004.1"/>
    <property type="molecule type" value="Genomic_DNA"/>
</dbReference>
<dbReference type="EMBL" id="CAJNYU010001028">
    <property type="protein sequence ID" value="CAF3405649.1"/>
    <property type="molecule type" value="Genomic_DNA"/>
</dbReference>
<evidence type="ECO:0000313" key="5">
    <source>
        <dbReference type="EMBL" id="CAF3437758.1"/>
    </source>
</evidence>
<keyword evidence="12" id="KW-1185">Reference proteome</keyword>
<dbReference type="EMBL" id="CAJNYD010002662">
    <property type="protein sequence ID" value="CAF3437758.1"/>
    <property type="molecule type" value="Genomic_DNA"/>
</dbReference>
<accession>A0A818AKZ5</accession>
<reference evidence="4" key="1">
    <citation type="submission" date="2021-02" db="EMBL/GenBank/DDBJ databases">
        <authorList>
            <person name="Nowell W R."/>
        </authorList>
    </citation>
    <scope>NUCLEOTIDE SEQUENCE</scope>
</reference>
<sequence length="170" mass="19208">MSLNSTSLFILVTTLADVYQQHTIELLDKTLKDTIINILVLINKIDLRLIAEWDKFKSQDEDDDEPVNDGWADPNTATANRAVVSPTGNFSANDTVKQLIERPKRELIEGLTVDQTERANRVTIIPVILHDFPESSSTYADLRAFARREPTFGSLLAKSNVDKWIIKKLL</sequence>
<keyword evidence="1" id="KW-0732">Signal</keyword>
<evidence type="ECO:0000313" key="3">
    <source>
        <dbReference type="EMBL" id="CAF3399696.1"/>
    </source>
</evidence>
<dbReference type="EMBL" id="CAJNXB010001965">
    <property type="protein sequence ID" value="CAF3205196.1"/>
    <property type="molecule type" value="Genomic_DNA"/>
</dbReference>
<dbReference type="Proteomes" id="UP000663833">
    <property type="component" value="Unassembled WGS sequence"/>
</dbReference>
<evidence type="ECO:0000313" key="7">
    <source>
        <dbReference type="EMBL" id="CAF4478248.1"/>
    </source>
</evidence>
<dbReference type="Proteomes" id="UP000663869">
    <property type="component" value="Unassembled WGS sequence"/>
</dbReference>
<evidence type="ECO:0000313" key="12">
    <source>
        <dbReference type="Proteomes" id="UP000663873"/>
    </source>
</evidence>
<gene>
    <name evidence="4" type="ORF">FME351_LOCUS9490</name>
    <name evidence="3" type="ORF">GRG538_LOCUS9894</name>
    <name evidence="7" type="ORF">HFQ381_LOCUS26023</name>
    <name evidence="5" type="ORF">LUA448_LOCUS20903</name>
    <name evidence="9" type="ORF">QYT958_LOCUS18097</name>
    <name evidence="2" type="ORF">TIS948_LOCUS12828</name>
    <name evidence="10" type="ORF">TOA249_LOCUS25447</name>
    <name evidence="6" type="ORF">TSG867_LOCUS10455</name>
    <name evidence="8" type="ORF">UJA718_LOCUS25076</name>
</gene>
<protein>
    <submittedName>
        <fullName evidence="4">Uncharacterized protein</fullName>
    </submittedName>
</protein>
<evidence type="ECO:0000313" key="6">
    <source>
        <dbReference type="EMBL" id="CAF4364627.1"/>
    </source>
</evidence>
<dbReference type="EMBL" id="CAJOBR010002823">
    <property type="protein sequence ID" value="CAF4706485.1"/>
    <property type="molecule type" value="Genomic_DNA"/>
</dbReference>
<evidence type="ECO:0000313" key="8">
    <source>
        <dbReference type="EMBL" id="CAF4483004.1"/>
    </source>
</evidence>
<feature type="signal peptide" evidence="1">
    <location>
        <begin position="1"/>
        <end position="16"/>
    </location>
</feature>
<evidence type="ECO:0000313" key="9">
    <source>
        <dbReference type="EMBL" id="CAF4706485.1"/>
    </source>
</evidence>
<dbReference type="Proteomes" id="UP000663872">
    <property type="component" value="Unassembled WGS sequence"/>
</dbReference>
<dbReference type="Proteomes" id="UP000663851">
    <property type="component" value="Unassembled WGS sequence"/>
</dbReference>
<dbReference type="Proteomes" id="UP000663873">
    <property type="component" value="Unassembled WGS sequence"/>
</dbReference>
<dbReference type="EMBL" id="CAJNYT010001200">
    <property type="protein sequence ID" value="CAF3399696.1"/>
    <property type="molecule type" value="Genomic_DNA"/>
</dbReference>
<feature type="chain" id="PRO_5036414268" evidence="1">
    <location>
        <begin position="17"/>
        <end position="170"/>
    </location>
</feature>
<evidence type="ECO:0000313" key="4">
    <source>
        <dbReference type="EMBL" id="CAF3405649.1"/>
    </source>
</evidence>
<dbReference type="EMBL" id="CAJOBQ010000479">
    <property type="protein sequence ID" value="CAF4364627.1"/>
    <property type="molecule type" value="Genomic_DNA"/>
</dbReference>
<dbReference type="Proteomes" id="UP000663862">
    <property type="component" value="Unassembled WGS sequence"/>
</dbReference>
<evidence type="ECO:0000313" key="2">
    <source>
        <dbReference type="EMBL" id="CAF3205196.1"/>
    </source>
</evidence>